<sequence>MNSTRPITSHVTETQPWGWSTAIDLYECDPELIRSREAITEYVARLVKLLEMKAFGETQIVHFGADEKVTGFSMTQLIETSLISGHFANNTNAAYLDVFSCKAYDADAAAAFSAEFFKAKSYNQQVLTRQ</sequence>
<keyword evidence="3" id="KW-0068">Autocatalytic cleavage</keyword>
<evidence type="ECO:0000256" key="9">
    <source>
        <dbReference type="ARBA" id="ARBA00023317"/>
    </source>
</evidence>
<keyword evidence="4" id="KW-0745">Spermidine biosynthesis</keyword>
<evidence type="ECO:0000256" key="5">
    <source>
        <dbReference type="ARBA" id="ARBA00023115"/>
    </source>
</evidence>
<keyword evidence="6" id="KW-0865">Zymogen</keyword>
<dbReference type="InterPro" id="IPR016067">
    <property type="entry name" value="S-AdoMet_deCO2ase_core"/>
</dbReference>
<name>A0A1F6GAN3_9PROT</name>
<evidence type="ECO:0000256" key="4">
    <source>
        <dbReference type="ARBA" id="ARBA00023066"/>
    </source>
</evidence>
<keyword evidence="9" id="KW-0670">Pyruvate</keyword>
<reference evidence="10 11" key="1">
    <citation type="journal article" date="2016" name="Nat. Commun.">
        <title>Thousands of microbial genomes shed light on interconnected biogeochemical processes in an aquifer system.</title>
        <authorList>
            <person name="Anantharaman K."/>
            <person name="Brown C.T."/>
            <person name="Hug L.A."/>
            <person name="Sharon I."/>
            <person name="Castelle C.J."/>
            <person name="Probst A.J."/>
            <person name="Thomas B.C."/>
            <person name="Singh A."/>
            <person name="Wilkins M.J."/>
            <person name="Karaoz U."/>
            <person name="Brodie E.L."/>
            <person name="Williams K.H."/>
            <person name="Hubbard S.S."/>
            <person name="Banfield J.F."/>
        </authorList>
    </citation>
    <scope>NUCLEOTIDE SEQUENCE [LARGE SCALE GENOMIC DNA]</scope>
</reference>
<keyword evidence="2" id="KW-0210">Decarboxylase</keyword>
<proteinExistence type="predicted"/>
<dbReference type="GO" id="GO:0008295">
    <property type="term" value="P:spermidine biosynthetic process"/>
    <property type="evidence" value="ECO:0007669"/>
    <property type="project" value="UniProtKB-KW"/>
</dbReference>
<evidence type="ECO:0000256" key="7">
    <source>
        <dbReference type="ARBA" id="ARBA00023239"/>
    </source>
</evidence>
<protein>
    <submittedName>
        <fullName evidence="10">S-adenosylmethionine decarboxylase</fullName>
    </submittedName>
</protein>
<comment type="caution">
    <text evidence="10">The sequence shown here is derived from an EMBL/GenBank/DDBJ whole genome shotgun (WGS) entry which is preliminary data.</text>
</comment>
<evidence type="ECO:0000313" key="10">
    <source>
        <dbReference type="EMBL" id="OGG95173.1"/>
    </source>
</evidence>
<keyword evidence="8" id="KW-0704">Schiff base</keyword>
<evidence type="ECO:0000256" key="6">
    <source>
        <dbReference type="ARBA" id="ARBA00023145"/>
    </source>
</evidence>
<keyword evidence="5" id="KW-0620">Polyamine biosynthesis</keyword>
<dbReference type="GO" id="GO:0004014">
    <property type="term" value="F:adenosylmethionine decarboxylase activity"/>
    <property type="evidence" value="ECO:0007669"/>
    <property type="project" value="InterPro"/>
</dbReference>
<organism evidence="10 11">
    <name type="scientific">Candidatus Lambdaproteobacteria bacterium RIFOXYD2_FULL_50_16</name>
    <dbReference type="NCBI Taxonomy" id="1817772"/>
    <lineage>
        <taxon>Bacteria</taxon>
        <taxon>Pseudomonadati</taxon>
        <taxon>Pseudomonadota</taxon>
        <taxon>Candidatus Lambdaproteobacteria</taxon>
    </lineage>
</organism>
<evidence type="ECO:0000256" key="2">
    <source>
        <dbReference type="ARBA" id="ARBA00022793"/>
    </source>
</evidence>
<gene>
    <name evidence="10" type="ORF">A2527_08350</name>
</gene>
<keyword evidence="7" id="KW-0456">Lyase</keyword>
<dbReference type="SUPFAM" id="SSF56276">
    <property type="entry name" value="S-adenosylmethionine decarboxylase"/>
    <property type="match status" value="1"/>
</dbReference>
<dbReference type="Gene3D" id="3.60.90.10">
    <property type="entry name" value="S-adenosylmethionine decarboxylase"/>
    <property type="match status" value="1"/>
</dbReference>
<dbReference type="AlphaFoldDB" id="A0A1F6GAN3"/>
<evidence type="ECO:0000256" key="3">
    <source>
        <dbReference type="ARBA" id="ARBA00022813"/>
    </source>
</evidence>
<evidence type="ECO:0000256" key="1">
    <source>
        <dbReference type="ARBA" id="ARBA00001928"/>
    </source>
</evidence>
<evidence type="ECO:0000256" key="8">
    <source>
        <dbReference type="ARBA" id="ARBA00023270"/>
    </source>
</evidence>
<evidence type="ECO:0000313" key="11">
    <source>
        <dbReference type="Proteomes" id="UP000178449"/>
    </source>
</evidence>
<dbReference type="Proteomes" id="UP000178449">
    <property type="component" value="Unassembled WGS sequence"/>
</dbReference>
<comment type="cofactor">
    <cofactor evidence="1">
        <name>pyruvate</name>
        <dbReference type="ChEBI" id="CHEBI:15361"/>
    </cofactor>
</comment>
<dbReference type="InterPro" id="IPR003826">
    <property type="entry name" value="AdoMetDC_fam_prok"/>
</dbReference>
<accession>A0A1F6GAN3</accession>
<dbReference type="STRING" id="1817772.A2527_08350"/>
<dbReference type="EMBL" id="MFNE01000026">
    <property type="protein sequence ID" value="OGG95173.1"/>
    <property type="molecule type" value="Genomic_DNA"/>
</dbReference>
<dbReference type="Pfam" id="PF02675">
    <property type="entry name" value="AdoMet_dc"/>
    <property type="match status" value="1"/>
</dbReference>